<dbReference type="PANTHER" id="PTHR15549:SF33">
    <property type="entry name" value="MEMBRANE PROTEIN WSC4, PUTATIVE (AFU_ORTHOLOGUE AFUA_5G09020)-RELATED"/>
    <property type="match status" value="1"/>
</dbReference>
<proteinExistence type="predicted"/>
<keyword evidence="8" id="KW-1185">Reference proteome</keyword>
<accession>A0A3A2ZXN2</accession>
<dbReference type="EMBL" id="MVGC01000029">
    <property type="protein sequence ID" value="RJE26117.1"/>
    <property type="molecule type" value="Genomic_DNA"/>
</dbReference>
<dbReference type="GO" id="GO:0071944">
    <property type="term" value="C:cell periphery"/>
    <property type="evidence" value="ECO:0007669"/>
    <property type="project" value="UniProtKB-ARBA"/>
</dbReference>
<keyword evidence="3 6" id="KW-1133">Transmembrane helix</keyword>
<comment type="caution">
    <text evidence="7">The sequence shown here is derived from an EMBL/GenBank/DDBJ whole genome shotgun (WGS) entry which is preliminary data.</text>
</comment>
<evidence type="ECO:0000313" key="7">
    <source>
        <dbReference type="EMBL" id="RJE26117.1"/>
    </source>
</evidence>
<dbReference type="PANTHER" id="PTHR15549">
    <property type="entry name" value="PAIRED IMMUNOGLOBULIN-LIKE TYPE 2 RECEPTOR"/>
    <property type="match status" value="1"/>
</dbReference>
<comment type="subcellular location">
    <subcellularLocation>
        <location evidence="1">Membrane</location>
        <topology evidence="1">Single-pass membrane protein</topology>
    </subcellularLocation>
</comment>
<name>A0A3A2ZXN2_9EURO</name>
<feature type="region of interest" description="Disordered" evidence="5">
    <location>
        <begin position="56"/>
        <end position="87"/>
    </location>
</feature>
<evidence type="ECO:0000313" key="8">
    <source>
        <dbReference type="Proteomes" id="UP000266188"/>
    </source>
</evidence>
<dbReference type="Proteomes" id="UP000266188">
    <property type="component" value="Unassembled WGS sequence"/>
</dbReference>
<dbReference type="AlphaFoldDB" id="A0A3A2ZXN2"/>
<keyword evidence="4 6" id="KW-0472">Membrane</keyword>
<evidence type="ECO:0000256" key="6">
    <source>
        <dbReference type="SAM" id="Phobius"/>
    </source>
</evidence>
<keyword evidence="2 6" id="KW-0812">Transmembrane</keyword>
<sequence length="165" mass="17702">MNGGAFEDHWKMCRDCMKGKNGSFILGNFIENMGKACESKPKAADKETLDLPQPLFATELARGTESTTSSPTATDSSESSGSSGLSKGASAGIGVGVGVGGIIILSAIWFFIRRYRRNKQEINPTSLSPVHDVYMDSKYMSQQQSYPHNSLMSEAGGTPRSELPA</sequence>
<dbReference type="GO" id="GO:0016020">
    <property type="term" value="C:membrane"/>
    <property type="evidence" value="ECO:0007669"/>
    <property type="project" value="UniProtKB-SubCell"/>
</dbReference>
<feature type="compositionally biased region" description="Low complexity" evidence="5">
    <location>
        <begin position="63"/>
        <end position="87"/>
    </location>
</feature>
<evidence type="ECO:0000256" key="5">
    <source>
        <dbReference type="SAM" id="MobiDB-lite"/>
    </source>
</evidence>
<feature type="transmembrane region" description="Helical" evidence="6">
    <location>
        <begin position="89"/>
        <end position="112"/>
    </location>
</feature>
<organism evidence="7 8">
    <name type="scientific">Aspergillus sclerotialis</name>
    <dbReference type="NCBI Taxonomy" id="2070753"/>
    <lineage>
        <taxon>Eukaryota</taxon>
        <taxon>Fungi</taxon>
        <taxon>Dikarya</taxon>
        <taxon>Ascomycota</taxon>
        <taxon>Pezizomycotina</taxon>
        <taxon>Eurotiomycetes</taxon>
        <taxon>Eurotiomycetidae</taxon>
        <taxon>Eurotiales</taxon>
        <taxon>Aspergillaceae</taxon>
        <taxon>Aspergillus</taxon>
        <taxon>Aspergillus subgen. Polypaecilum</taxon>
    </lineage>
</organism>
<dbReference type="InterPro" id="IPR051694">
    <property type="entry name" value="Immunoregulatory_rcpt-like"/>
</dbReference>
<reference evidence="8" key="1">
    <citation type="submission" date="2017-02" db="EMBL/GenBank/DDBJ databases">
        <authorList>
            <person name="Tafer H."/>
            <person name="Lopandic K."/>
        </authorList>
    </citation>
    <scope>NUCLEOTIDE SEQUENCE [LARGE SCALE GENOMIC DNA]</scope>
    <source>
        <strain evidence="8">CBS 366.77</strain>
    </source>
</reference>
<evidence type="ECO:0000256" key="1">
    <source>
        <dbReference type="ARBA" id="ARBA00004167"/>
    </source>
</evidence>
<dbReference type="OrthoDB" id="5426678at2759"/>
<protein>
    <submittedName>
        <fullName evidence="7">Uncharacterized protein</fullName>
    </submittedName>
</protein>
<feature type="region of interest" description="Disordered" evidence="5">
    <location>
        <begin position="144"/>
        <end position="165"/>
    </location>
</feature>
<evidence type="ECO:0000256" key="4">
    <source>
        <dbReference type="ARBA" id="ARBA00023136"/>
    </source>
</evidence>
<evidence type="ECO:0000256" key="3">
    <source>
        <dbReference type="ARBA" id="ARBA00022989"/>
    </source>
</evidence>
<evidence type="ECO:0000256" key="2">
    <source>
        <dbReference type="ARBA" id="ARBA00022692"/>
    </source>
</evidence>
<gene>
    <name evidence="7" type="ORF">PHISCL_01560</name>
</gene>